<gene>
    <name evidence="5" type="ORF">K5I29_08020</name>
</gene>
<protein>
    <submittedName>
        <fullName evidence="5">DUF4105 domain-containing protein</fullName>
    </submittedName>
</protein>
<proteinExistence type="predicted"/>
<sequence length="375" mass="42763">MNKAKKLFLFVAFFMLNLAVQAQKIELSPQAEISILTCGTSNELHSLFGHTGIRIKDKSKHIDWVYNFGAFDFRAPNFYGKFLKGDLLYFIGKDDFNSFLFNYQAENRSVWEQPLQITQQQKQAIFDELTSTYGTEKALYTYKFIDKNCTTLAVNLIANNTGIDFNLQLPDAENLSNREILNTYLKNDYLVGMGINLLFGIKTDQTFNHIFLPEQFLTSIASTTINNKKISDETILHFEATPTNHSQLIVILAITGICIIIGLLSYNKSVALLTYALVGLLSLFLFGMQLYSFHSEVHFNYNLLLINPLFLVAGYLLATNQLKKYKALLQVLLVCLVLYVIMVVYNGYLFMVFPVTLAVFITLLIQIQLHKKIQP</sequence>
<feature type="domain" description="Lnb N-terminal periplasmic" evidence="3">
    <location>
        <begin position="30"/>
        <end position="166"/>
    </location>
</feature>
<feature type="transmembrane region" description="Helical" evidence="1">
    <location>
        <begin position="348"/>
        <end position="369"/>
    </location>
</feature>
<evidence type="ECO:0000256" key="2">
    <source>
        <dbReference type="SAM" id="SignalP"/>
    </source>
</evidence>
<name>A0ABY6LYJ6_9FLAO</name>
<evidence type="ECO:0000259" key="3">
    <source>
        <dbReference type="Pfam" id="PF13387"/>
    </source>
</evidence>
<organism evidence="5 6">
    <name type="scientific">Flavobacterium agricola</name>
    <dbReference type="NCBI Taxonomy" id="2870839"/>
    <lineage>
        <taxon>Bacteria</taxon>
        <taxon>Pseudomonadati</taxon>
        <taxon>Bacteroidota</taxon>
        <taxon>Flavobacteriia</taxon>
        <taxon>Flavobacteriales</taxon>
        <taxon>Flavobacteriaceae</taxon>
        <taxon>Flavobacterium</taxon>
    </lineage>
</organism>
<evidence type="ECO:0000256" key="1">
    <source>
        <dbReference type="SAM" id="Phobius"/>
    </source>
</evidence>
<keyword evidence="6" id="KW-1185">Reference proteome</keyword>
<dbReference type="Proteomes" id="UP001163328">
    <property type="component" value="Chromosome"/>
</dbReference>
<dbReference type="InterPro" id="IPR025178">
    <property type="entry name" value="Lnb_N"/>
</dbReference>
<accession>A0ABY6LYJ6</accession>
<keyword evidence="1" id="KW-0472">Membrane</keyword>
<evidence type="ECO:0000259" key="4">
    <source>
        <dbReference type="Pfam" id="PF25221"/>
    </source>
</evidence>
<evidence type="ECO:0000313" key="6">
    <source>
        <dbReference type="Proteomes" id="UP001163328"/>
    </source>
</evidence>
<keyword evidence="2" id="KW-0732">Signal</keyword>
<feature type="transmembrane region" description="Helical" evidence="1">
    <location>
        <begin position="273"/>
        <end position="293"/>
    </location>
</feature>
<feature type="transmembrane region" description="Helical" evidence="1">
    <location>
        <begin position="325"/>
        <end position="342"/>
    </location>
</feature>
<evidence type="ECO:0000313" key="5">
    <source>
        <dbReference type="EMBL" id="UYW00495.1"/>
    </source>
</evidence>
<dbReference type="EMBL" id="CP081495">
    <property type="protein sequence ID" value="UYW00495.1"/>
    <property type="molecule type" value="Genomic_DNA"/>
</dbReference>
<feature type="transmembrane region" description="Helical" evidence="1">
    <location>
        <begin position="299"/>
        <end position="318"/>
    </location>
</feature>
<dbReference type="InterPro" id="IPR057436">
    <property type="entry name" value="5TMH_Lnb"/>
</dbReference>
<keyword evidence="1" id="KW-1133">Transmembrane helix</keyword>
<keyword evidence="1" id="KW-0812">Transmembrane</keyword>
<reference evidence="5" key="1">
    <citation type="submission" date="2021-08" db="EMBL/GenBank/DDBJ databases">
        <title>Flavobacterium sp. strain CC-SYL302.</title>
        <authorList>
            <person name="Lin S.-Y."/>
            <person name="Lee T.-H."/>
            <person name="Young C.-C."/>
        </authorList>
    </citation>
    <scope>NUCLEOTIDE SEQUENCE</scope>
    <source>
        <strain evidence="5">CC-SYL302</strain>
    </source>
</reference>
<feature type="signal peptide" evidence="2">
    <location>
        <begin position="1"/>
        <end position="22"/>
    </location>
</feature>
<dbReference type="RefSeq" id="WP_264432278.1">
    <property type="nucleotide sequence ID" value="NZ_CP081495.1"/>
</dbReference>
<feature type="chain" id="PRO_5047155077" evidence="2">
    <location>
        <begin position="23"/>
        <end position="375"/>
    </location>
</feature>
<dbReference type="Pfam" id="PF13387">
    <property type="entry name" value="Lnb_N"/>
    <property type="match status" value="1"/>
</dbReference>
<feature type="transmembrane region" description="Helical" evidence="1">
    <location>
        <begin position="248"/>
        <end position="266"/>
    </location>
</feature>
<dbReference type="Pfam" id="PF25221">
    <property type="entry name" value="5TMH_Lnb"/>
    <property type="match status" value="1"/>
</dbReference>
<feature type="domain" description="Lnb-like transmembrane" evidence="4">
    <location>
        <begin position="240"/>
        <end position="369"/>
    </location>
</feature>